<comment type="similarity">
    <text evidence="8">In the N-terminal section; belongs to the long-chain O-acyltransferase family.</text>
</comment>
<dbReference type="UniPathway" id="UPA00282"/>
<evidence type="ECO:0000313" key="14">
    <source>
        <dbReference type="EMBL" id="RWR79344.1"/>
    </source>
</evidence>
<evidence type="ECO:0000256" key="8">
    <source>
        <dbReference type="ARBA" id="ARBA00024360"/>
    </source>
</evidence>
<keyword evidence="15" id="KW-1185">Reference proteome</keyword>
<dbReference type="GO" id="GO:0019432">
    <property type="term" value="P:triglyceride biosynthetic process"/>
    <property type="evidence" value="ECO:0007669"/>
    <property type="project" value="UniProtKB-UniPathway"/>
</dbReference>
<comment type="subcellular location">
    <subcellularLocation>
        <location evidence="1">Cell membrane</location>
        <topology evidence="1">Single-pass membrane protein</topology>
    </subcellularLocation>
    <subcellularLocation>
        <location evidence="2">Endoplasmic reticulum membrane</location>
    </subcellularLocation>
</comment>
<evidence type="ECO:0000256" key="7">
    <source>
        <dbReference type="ARBA" id="ARBA00023315"/>
    </source>
</evidence>
<dbReference type="STRING" id="337451.A0A3S3NGR0"/>
<evidence type="ECO:0000259" key="12">
    <source>
        <dbReference type="Pfam" id="PF03007"/>
    </source>
</evidence>
<evidence type="ECO:0000256" key="3">
    <source>
        <dbReference type="ARBA" id="ARBA00004771"/>
    </source>
</evidence>
<keyword evidence="7 14" id="KW-0012">Acyltransferase</keyword>
<comment type="caution">
    <text evidence="14">The sequence shown here is derived from an EMBL/GenBank/DDBJ whole genome shotgun (WGS) entry which is preliminary data.</text>
</comment>
<dbReference type="PANTHER" id="PTHR31650">
    <property type="entry name" value="O-ACYLTRANSFERASE (WSD1-LIKE) FAMILY PROTEIN"/>
    <property type="match status" value="1"/>
</dbReference>
<dbReference type="OrthoDB" id="619536at2759"/>
<dbReference type="InterPro" id="IPR045034">
    <property type="entry name" value="O-acyltransferase_WSD1-like"/>
</dbReference>
<protein>
    <submittedName>
        <fullName evidence="14">O-acyltransferase WSD1-like protein</fullName>
    </submittedName>
</protein>
<feature type="domain" description="O-acyltransferase WSD1 C-terminal" evidence="13">
    <location>
        <begin position="377"/>
        <end position="521"/>
    </location>
</feature>
<dbReference type="GO" id="GO:0047196">
    <property type="term" value="F:long-chain-alcohol O-fatty-acyltransferase activity"/>
    <property type="evidence" value="ECO:0007669"/>
    <property type="project" value="UniProtKB-EC"/>
</dbReference>
<keyword evidence="6" id="KW-0256">Endoplasmic reticulum</keyword>
<comment type="catalytic activity">
    <reaction evidence="9">
        <text>a long chain fatty alcohol + a fatty acyl-CoA = a long-chain alcohol wax ester + CoA</text>
        <dbReference type="Rhea" id="RHEA:38443"/>
        <dbReference type="ChEBI" id="CHEBI:17135"/>
        <dbReference type="ChEBI" id="CHEBI:57287"/>
        <dbReference type="ChEBI" id="CHEBI:77636"/>
        <dbReference type="ChEBI" id="CHEBI:235323"/>
        <dbReference type="EC" id="2.3.1.75"/>
    </reaction>
</comment>
<gene>
    <name evidence="14" type="ORF">CKAN_00791600</name>
</gene>
<evidence type="ECO:0000256" key="11">
    <source>
        <dbReference type="SAM" id="MobiDB-lite"/>
    </source>
</evidence>
<dbReference type="EMBL" id="QPKB01000003">
    <property type="protein sequence ID" value="RWR79344.1"/>
    <property type="molecule type" value="Genomic_DNA"/>
</dbReference>
<feature type="region of interest" description="Disordered" evidence="11">
    <location>
        <begin position="40"/>
        <end position="61"/>
    </location>
</feature>
<reference evidence="14 15" key="1">
    <citation type="journal article" date="2019" name="Nat. Plants">
        <title>Stout camphor tree genome fills gaps in understanding of flowering plant genome evolution.</title>
        <authorList>
            <person name="Chaw S.M."/>
            <person name="Liu Y.C."/>
            <person name="Wu Y.W."/>
            <person name="Wang H.Y."/>
            <person name="Lin C.I."/>
            <person name="Wu C.S."/>
            <person name="Ke H.M."/>
            <person name="Chang L.Y."/>
            <person name="Hsu C.Y."/>
            <person name="Yang H.T."/>
            <person name="Sudianto E."/>
            <person name="Hsu M.H."/>
            <person name="Wu K.P."/>
            <person name="Wang L.N."/>
            <person name="Leebens-Mack J.H."/>
            <person name="Tsai I.J."/>
        </authorList>
    </citation>
    <scope>NUCLEOTIDE SEQUENCE [LARGE SCALE GENOMIC DNA]</scope>
    <source>
        <strain evidence="15">cv. Chaw 1501</strain>
        <tissue evidence="14">Young leaves</tissue>
    </source>
</reference>
<dbReference type="GO" id="GO:0005886">
    <property type="term" value="C:plasma membrane"/>
    <property type="evidence" value="ECO:0007669"/>
    <property type="project" value="UniProtKB-SubCell"/>
</dbReference>
<dbReference type="Pfam" id="PF03007">
    <property type="entry name" value="WS_DGAT_cat"/>
    <property type="match status" value="1"/>
</dbReference>
<evidence type="ECO:0000259" key="13">
    <source>
        <dbReference type="Pfam" id="PF06974"/>
    </source>
</evidence>
<dbReference type="GO" id="GO:0005789">
    <property type="term" value="C:endoplasmic reticulum membrane"/>
    <property type="evidence" value="ECO:0007669"/>
    <property type="project" value="UniProtKB-SubCell"/>
</dbReference>
<comment type="pathway">
    <text evidence="4">Lipid metabolism.</text>
</comment>
<dbReference type="Pfam" id="PF06974">
    <property type="entry name" value="WS_DGAT_C"/>
    <property type="match status" value="1"/>
</dbReference>
<name>A0A3S3NGR0_9MAGN</name>
<dbReference type="InterPro" id="IPR004255">
    <property type="entry name" value="O-acyltransferase_WSD1_N"/>
</dbReference>
<evidence type="ECO:0000256" key="9">
    <source>
        <dbReference type="ARBA" id="ARBA00047604"/>
    </source>
</evidence>
<evidence type="ECO:0000256" key="4">
    <source>
        <dbReference type="ARBA" id="ARBA00005189"/>
    </source>
</evidence>
<evidence type="ECO:0000256" key="6">
    <source>
        <dbReference type="ARBA" id="ARBA00022824"/>
    </source>
</evidence>
<keyword evidence="5 14" id="KW-0808">Transferase</keyword>
<evidence type="ECO:0000256" key="10">
    <source>
        <dbReference type="ARBA" id="ARBA00048109"/>
    </source>
</evidence>
<accession>A0A3S3NGR0</accession>
<feature type="domain" description="O-acyltransferase WSD1-like N-terminal" evidence="12">
    <location>
        <begin position="132"/>
        <end position="327"/>
    </location>
</feature>
<dbReference type="AlphaFoldDB" id="A0A3S3NGR0"/>
<evidence type="ECO:0000313" key="15">
    <source>
        <dbReference type="Proteomes" id="UP000283530"/>
    </source>
</evidence>
<dbReference type="InterPro" id="IPR009721">
    <property type="entry name" value="O-acyltransferase_WSD1_C"/>
</dbReference>
<dbReference type="PANTHER" id="PTHR31650:SF34">
    <property type="entry name" value="O-ACYLTRANSFERASE WSD1-LIKE ISOFORM X1"/>
    <property type="match status" value="1"/>
</dbReference>
<evidence type="ECO:0000256" key="5">
    <source>
        <dbReference type="ARBA" id="ARBA00022679"/>
    </source>
</evidence>
<comment type="catalytic activity">
    <reaction evidence="10">
        <text>an acyl-CoA + a 1,2-diacyl-sn-glycerol = a triacyl-sn-glycerol + CoA</text>
        <dbReference type="Rhea" id="RHEA:10868"/>
        <dbReference type="ChEBI" id="CHEBI:17815"/>
        <dbReference type="ChEBI" id="CHEBI:57287"/>
        <dbReference type="ChEBI" id="CHEBI:58342"/>
        <dbReference type="ChEBI" id="CHEBI:64615"/>
        <dbReference type="EC" id="2.3.1.20"/>
    </reaction>
</comment>
<comment type="pathway">
    <text evidence="3">Glycerolipid metabolism; triacylglycerol biosynthesis.</text>
</comment>
<organism evidence="14 15">
    <name type="scientific">Cinnamomum micranthum f. kanehirae</name>
    <dbReference type="NCBI Taxonomy" id="337451"/>
    <lineage>
        <taxon>Eukaryota</taxon>
        <taxon>Viridiplantae</taxon>
        <taxon>Streptophyta</taxon>
        <taxon>Embryophyta</taxon>
        <taxon>Tracheophyta</taxon>
        <taxon>Spermatophyta</taxon>
        <taxon>Magnoliopsida</taxon>
        <taxon>Magnoliidae</taxon>
        <taxon>Laurales</taxon>
        <taxon>Lauraceae</taxon>
        <taxon>Cinnamomum</taxon>
    </lineage>
</organism>
<dbReference type="Proteomes" id="UP000283530">
    <property type="component" value="Unassembled WGS sequence"/>
</dbReference>
<evidence type="ECO:0000256" key="1">
    <source>
        <dbReference type="ARBA" id="ARBA00004162"/>
    </source>
</evidence>
<dbReference type="GO" id="GO:0004144">
    <property type="term" value="F:diacylglycerol O-acyltransferase activity"/>
    <property type="evidence" value="ECO:0007669"/>
    <property type="project" value="UniProtKB-EC"/>
</dbReference>
<sequence>MHYTLTNTPVVTLRTRFYLCSLFKLVSLIRSHSLFPPSPPYKFNHPSPQEKPQKQSMDPHQSNQVSVEDIEFYPASPTSEYINSSVLSLSILSVFESEIPIDDSQTITLLRTVFLPINPRFSSILLRDEKGSQMWKKVHVKLEDHVKTPHLPLGLHTDAYDEYLKDYLSKIAGEKLPDDRPLWEIHIFKYPTRDAAGTTVFKLHHALGDGFSLMGALFSCLRRADDPSLPLTFPSSFVKKESNITRRERMKKIWRGVSGVVTGCWNTANDFSTGLLQSTVWEDDRNAIRSGRDGVEFEPISVSTVTFSLDDIKKVKHKIGGSVNDVAVGSMFYGIQLYKQRTCQNSNGTRMTALVLLNTRMVSRYQSINEMLTQKTWGNQFTFLNVPIPSSNNTDKPDPLSFLLKAKKTIKRKKHSMAIFLTGRLIQTLRRFKGPEAVSSFIHTTMKNTSTGISYLNGPIEKMELGHHPIKSFYFIVVGVPHSLAVTMVSYMGNLKVVFTGEKGFIDSQLLVSCMKEAFDKVYKEACGNDGM</sequence>
<proteinExistence type="inferred from homology"/>
<evidence type="ECO:0000256" key="2">
    <source>
        <dbReference type="ARBA" id="ARBA00004586"/>
    </source>
</evidence>